<dbReference type="InterPro" id="IPR013087">
    <property type="entry name" value="Znf_C2H2_type"/>
</dbReference>
<feature type="region of interest" description="Disordered" evidence="7">
    <location>
        <begin position="26"/>
        <end position="47"/>
    </location>
</feature>
<comment type="caution">
    <text evidence="9">The sequence shown here is derived from an EMBL/GenBank/DDBJ whole genome shotgun (WGS) entry which is preliminary data.</text>
</comment>
<feature type="compositionally biased region" description="Low complexity" evidence="7">
    <location>
        <begin position="368"/>
        <end position="386"/>
    </location>
</feature>
<feature type="compositionally biased region" description="Basic and acidic residues" evidence="7">
    <location>
        <begin position="434"/>
        <end position="446"/>
    </location>
</feature>
<evidence type="ECO:0000256" key="1">
    <source>
        <dbReference type="ARBA" id="ARBA00022723"/>
    </source>
</evidence>
<evidence type="ECO:0000256" key="4">
    <source>
        <dbReference type="ARBA" id="ARBA00022833"/>
    </source>
</evidence>
<dbReference type="Pfam" id="PF00096">
    <property type="entry name" value="zf-C2H2"/>
    <property type="match status" value="1"/>
</dbReference>
<dbReference type="PROSITE" id="PS00028">
    <property type="entry name" value="ZINC_FINGER_C2H2_1"/>
    <property type="match status" value="1"/>
</dbReference>
<evidence type="ECO:0000256" key="6">
    <source>
        <dbReference type="PROSITE-ProRule" id="PRU00042"/>
    </source>
</evidence>
<dbReference type="EMBL" id="JBAWTH010000017">
    <property type="protein sequence ID" value="KAL2288282.1"/>
    <property type="molecule type" value="Genomic_DNA"/>
</dbReference>
<protein>
    <recommendedName>
        <fullName evidence="5">C2H2 type master regulator of conidiophore development brlA</fullName>
    </recommendedName>
</protein>
<dbReference type="Gene3D" id="3.30.160.60">
    <property type="entry name" value="Classic Zinc Finger"/>
    <property type="match status" value="2"/>
</dbReference>
<feature type="region of interest" description="Disordered" evidence="7">
    <location>
        <begin position="434"/>
        <end position="495"/>
    </location>
</feature>
<keyword evidence="2" id="KW-0677">Repeat</keyword>
<feature type="domain" description="C2H2-type" evidence="8">
    <location>
        <begin position="421"/>
        <end position="450"/>
    </location>
</feature>
<dbReference type="PROSITE" id="PS50157">
    <property type="entry name" value="ZINC_FINGER_C2H2_2"/>
    <property type="match status" value="2"/>
</dbReference>
<accession>A0ABR4F0T2</accession>
<evidence type="ECO:0000313" key="10">
    <source>
        <dbReference type="Proteomes" id="UP001600888"/>
    </source>
</evidence>
<feature type="region of interest" description="Disordered" evidence="7">
    <location>
        <begin position="361"/>
        <end position="386"/>
    </location>
</feature>
<organism evidence="9 10">
    <name type="scientific">Diaporthe vaccinii</name>
    <dbReference type="NCBI Taxonomy" id="105482"/>
    <lineage>
        <taxon>Eukaryota</taxon>
        <taxon>Fungi</taxon>
        <taxon>Dikarya</taxon>
        <taxon>Ascomycota</taxon>
        <taxon>Pezizomycotina</taxon>
        <taxon>Sordariomycetes</taxon>
        <taxon>Sordariomycetidae</taxon>
        <taxon>Diaporthales</taxon>
        <taxon>Diaporthaceae</taxon>
        <taxon>Diaporthe</taxon>
        <taxon>Diaporthe eres species complex</taxon>
    </lineage>
</organism>
<dbReference type="PANTHER" id="PTHR14003">
    <property type="entry name" value="TRANSCRIPTIONAL REPRESSOR PROTEIN YY"/>
    <property type="match status" value="1"/>
</dbReference>
<reference evidence="9 10" key="1">
    <citation type="submission" date="2024-03" db="EMBL/GenBank/DDBJ databases">
        <title>A high-quality draft genome sequence of Diaporthe vaccinii, a causative agent of upright dieback and viscid rot disease in cranberry plants.</title>
        <authorList>
            <person name="Sarrasin M."/>
            <person name="Lang B.F."/>
            <person name="Burger G."/>
        </authorList>
    </citation>
    <scope>NUCLEOTIDE SEQUENCE [LARGE SCALE GENOMIC DNA]</scope>
    <source>
        <strain evidence="9 10">IS7</strain>
    </source>
</reference>
<evidence type="ECO:0000259" key="8">
    <source>
        <dbReference type="PROSITE" id="PS50157"/>
    </source>
</evidence>
<name>A0ABR4F0T2_9PEZI</name>
<dbReference type="SUPFAM" id="SSF57667">
    <property type="entry name" value="beta-beta-alpha zinc fingers"/>
    <property type="match status" value="1"/>
</dbReference>
<evidence type="ECO:0000256" key="2">
    <source>
        <dbReference type="ARBA" id="ARBA00022737"/>
    </source>
</evidence>
<feature type="region of interest" description="Disordered" evidence="7">
    <location>
        <begin position="115"/>
        <end position="136"/>
    </location>
</feature>
<evidence type="ECO:0000256" key="3">
    <source>
        <dbReference type="ARBA" id="ARBA00022771"/>
    </source>
</evidence>
<evidence type="ECO:0000313" key="9">
    <source>
        <dbReference type="EMBL" id="KAL2288282.1"/>
    </source>
</evidence>
<evidence type="ECO:0000256" key="7">
    <source>
        <dbReference type="SAM" id="MobiDB-lite"/>
    </source>
</evidence>
<keyword evidence="10" id="KW-1185">Reference proteome</keyword>
<keyword evidence="4" id="KW-0862">Zinc</keyword>
<feature type="region of interest" description="Disordered" evidence="7">
    <location>
        <begin position="153"/>
        <end position="227"/>
    </location>
</feature>
<dbReference type="Proteomes" id="UP001600888">
    <property type="component" value="Unassembled WGS sequence"/>
</dbReference>
<proteinExistence type="predicted"/>
<dbReference type="InterPro" id="IPR036236">
    <property type="entry name" value="Znf_C2H2_sf"/>
</dbReference>
<dbReference type="SMART" id="SM00355">
    <property type="entry name" value="ZnF_C2H2"/>
    <property type="match status" value="2"/>
</dbReference>
<gene>
    <name evidence="9" type="ORF">FJTKL_04338</name>
</gene>
<sequence length="614" mass="67963">MRSRYFGTGSWKYLVVWVVPQSLRARSKEDRDNPLSRPLAVNSKTDQGSRAGLRTAWSLCPPTSSFKKEHCRPFHQFTRPPLPTLHPHTQYHYTTGFCEHSSPYLEHFTGQRSAAVPPAPVAPSTKLTMPSTHRDASGRVISILHDPNELEYEPHTSQKTGLHSHGPSFDPPLISHSMRSHGSYASAAPHMESVHSHPSTPDLMRSDSYDSQTSNDPASPITPNSTYQEQLSPRTWAQNTMGLASSDAFHTASKASGPAYRGDARPVLPPISSFASLPSPRTATSPSAAYPYDAMLRHHASSSPEEHHYRRSFDAREDYPASVLDAGIETTMQRNVEHHNDFKHQAPSPLSLEQDHCMDLDEEDESIESSSPGKKGSKGKTSASPKRYPCKFRETYSCYKTFTTSGHASRHAKIHTAEKTVPCSWPGCNRRFTRSDNMKQHLETHKKDKPRASTRQTRRPSLAAIRRQSSSSRSSVSRFSLPRDTPPLMSPSIGSTLMSPTLSAERWSRPVASRTPSSGLEALAMVAADTNLVTSIVGSDLSTAKGVVAIHHIVHLTFYWAPFHLFSLISEGLIGDTDIYTQHESFFFLIGTAQDGTRKLDGCTNTHSNPAFET</sequence>
<feature type="compositionally biased region" description="Low complexity" evidence="7">
    <location>
        <begin position="466"/>
        <end position="480"/>
    </location>
</feature>
<feature type="domain" description="C2H2-type" evidence="8">
    <location>
        <begin position="388"/>
        <end position="420"/>
    </location>
</feature>
<evidence type="ECO:0000256" key="5">
    <source>
        <dbReference type="ARBA" id="ARBA00044085"/>
    </source>
</evidence>
<keyword evidence="1" id="KW-0479">Metal-binding</keyword>
<keyword evidence="3 6" id="KW-0863">Zinc-finger</keyword>
<feature type="compositionally biased region" description="Polar residues" evidence="7">
    <location>
        <begin position="209"/>
        <end position="227"/>
    </location>
</feature>
<dbReference type="PANTHER" id="PTHR14003:SF19">
    <property type="entry name" value="YY2 TRANSCRIPTION FACTOR"/>
    <property type="match status" value="1"/>
</dbReference>